<evidence type="ECO:0000256" key="5">
    <source>
        <dbReference type="ARBA" id="ARBA00023136"/>
    </source>
</evidence>
<feature type="domain" description="Major facilitator superfamily (MFS) profile" evidence="7">
    <location>
        <begin position="14"/>
        <end position="383"/>
    </location>
</feature>
<dbReference type="PROSITE" id="PS50850">
    <property type="entry name" value="MFS"/>
    <property type="match status" value="1"/>
</dbReference>
<feature type="transmembrane region" description="Helical" evidence="6">
    <location>
        <begin position="51"/>
        <end position="69"/>
    </location>
</feature>
<dbReference type="AlphaFoldDB" id="A0A1H8XGB6"/>
<feature type="transmembrane region" description="Helical" evidence="6">
    <location>
        <begin position="272"/>
        <end position="290"/>
    </location>
</feature>
<feature type="transmembrane region" description="Helical" evidence="6">
    <location>
        <begin position="81"/>
        <end position="99"/>
    </location>
</feature>
<dbReference type="Gene3D" id="1.20.1250.20">
    <property type="entry name" value="MFS general substrate transporter like domains"/>
    <property type="match status" value="1"/>
</dbReference>
<feature type="transmembrane region" description="Helical" evidence="6">
    <location>
        <begin position="105"/>
        <end position="127"/>
    </location>
</feature>
<evidence type="ECO:0000259" key="7">
    <source>
        <dbReference type="PROSITE" id="PS50850"/>
    </source>
</evidence>
<evidence type="ECO:0000313" key="8">
    <source>
        <dbReference type="EMBL" id="SEP38872.1"/>
    </source>
</evidence>
<dbReference type="GO" id="GO:0022857">
    <property type="term" value="F:transmembrane transporter activity"/>
    <property type="evidence" value="ECO:0007669"/>
    <property type="project" value="InterPro"/>
</dbReference>
<keyword evidence="5 6" id="KW-0472">Membrane</keyword>
<keyword evidence="3 6" id="KW-0812">Transmembrane</keyword>
<evidence type="ECO:0000256" key="4">
    <source>
        <dbReference type="ARBA" id="ARBA00022989"/>
    </source>
</evidence>
<dbReference type="InterPro" id="IPR020846">
    <property type="entry name" value="MFS_dom"/>
</dbReference>
<keyword evidence="2" id="KW-0813">Transport</keyword>
<keyword evidence="4 6" id="KW-1133">Transmembrane helix</keyword>
<feature type="transmembrane region" description="Helical" evidence="6">
    <location>
        <begin position="360"/>
        <end position="378"/>
    </location>
</feature>
<dbReference type="PANTHER" id="PTHR23531:SF1">
    <property type="entry name" value="QUINOLENE RESISTANCE PROTEIN NORA"/>
    <property type="match status" value="1"/>
</dbReference>
<feature type="transmembrane region" description="Helical" evidence="6">
    <location>
        <begin position="296"/>
        <end position="317"/>
    </location>
</feature>
<feature type="transmembrane region" description="Helical" evidence="6">
    <location>
        <begin position="169"/>
        <end position="188"/>
    </location>
</feature>
<dbReference type="Proteomes" id="UP000198847">
    <property type="component" value="Unassembled WGS sequence"/>
</dbReference>
<dbReference type="GO" id="GO:0005886">
    <property type="term" value="C:plasma membrane"/>
    <property type="evidence" value="ECO:0007669"/>
    <property type="project" value="UniProtKB-SubCell"/>
</dbReference>
<dbReference type="InterPro" id="IPR052714">
    <property type="entry name" value="MFS_Exporter"/>
</dbReference>
<dbReference type="OrthoDB" id="9814001at2"/>
<proteinExistence type="predicted"/>
<accession>A0A1H8XGB6</accession>
<dbReference type="InterPro" id="IPR036259">
    <property type="entry name" value="MFS_trans_sf"/>
</dbReference>
<evidence type="ECO:0000256" key="6">
    <source>
        <dbReference type="SAM" id="Phobius"/>
    </source>
</evidence>
<dbReference type="PANTHER" id="PTHR23531">
    <property type="entry name" value="QUINOLENE RESISTANCE PROTEIN NORA"/>
    <property type="match status" value="1"/>
</dbReference>
<dbReference type="RefSeq" id="WP_143050641.1">
    <property type="nucleotide sequence ID" value="NZ_FODY01000023.1"/>
</dbReference>
<dbReference type="STRING" id="112903.SAMN04490178_12358"/>
<dbReference type="InterPro" id="IPR011701">
    <property type="entry name" value="MFS"/>
</dbReference>
<dbReference type="EMBL" id="FODY01000023">
    <property type="protein sequence ID" value="SEP38872.1"/>
    <property type="molecule type" value="Genomic_DNA"/>
</dbReference>
<dbReference type="CDD" id="cd17489">
    <property type="entry name" value="MFS_YfcJ_like"/>
    <property type="match status" value="1"/>
</dbReference>
<dbReference type="SUPFAM" id="SSF103473">
    <property type="entry name" value="MFS general substrate transporter"/>
    <property type="match status" value="1"/>
</dbReference>
<organism evidence="8 9">
    <name type="scientific">Propionispora vibrioides</name>
    <dbReference type="NCBI Taxonomy" id="112903"/>
    <lineage>
        <taxon>Bacteria</taxon>
        <taxon>Bacillati</taxon>
        <taxon>Bacillota</taxon>
        <taxon>Negativicutes</taxon>
        <taxon>Selenomonadales</taxon>
        <taxon>Sporomusaceae</taxon>
        <taxon>Propionispora</taxon>
    </lineage>
</organism>
<sequence length="395" mass="43112">MNEGIHNEKLWNQRFIASCLANFFAFTAMYYIMATIPLFTTEVLAGTKGDVGILFGLFAFAGVVARPVAGYILDTIGRKKIVWLSLVFLLLAMLSYQWVTSLLFLFILRFTHGVCWGFSTTSLATLATDAIPLKKRGEGIGYFGLSMSIAMLIGPSLGLRVLHTFDYAAMFYAGTGLAALSLLCLLGFPQREMAVPDGQKQRGFIENKVLSYAGIVFFMALVYGALLSFIVLFAKEIRVDNPEIFFLANAVTVIISRPYAGRMLDQKGPIGIMCIGFAAFFATFLCLFLAQGYVLFIAAALLLGVGFGILYSLSIALAINQVDMSRRGVVNGTILTAFDLGFAVGAALLGQVSTYAGLRLMYLLSGFIVVIPFVIFYIKHMLKNKASLATEKPLD</sequence>
<feature type="transmembrane region" description="Helical" evidence="6">
    <location>
        <begin position="244"/>
        <end position="260"/>
    </location>
</feature>
<keyword evidence="9" id="KW-1185">Reference proteome</keyword>
<comment type="subcellular location">
    <subcellularLocation>
        <location evidence="1">Cell membrane</location>
        <topology evidence="1">Multi-pass membrane protein</topology>
    </subcellularLocation>
</comment>
<protein>
    <submittedName>
        <fullName evidence="8">Predicted arabinose efflux permease, MFS family</fullName>
    </submittedName>
</protein>
<feature type="transmembrane region" description="Helical" evidence="6">
    <location>
        <begin position="139"/>
        <end position="157"/>
    </location>
</feature>
<reference evidence="8 9" key="1">
    <citation type="submission" date="2016-10" db="EMBL/GenBank/DDBJ databases">
        <authorList>
            <person name="de Groot N.N."/>
        </authorList>
    </citation>
    <scope>NUCLEOTIDE SEQUENCE [LARGE SCALE GENOMIC DNA]</scope>
    <source>
        <strain evidence="8 9">DSM 13305</strain>
    </source>
</reference>
<evidence type="ECO:0000256" key="3">
    <source>
        <dbReference type="ARBA" id="ARBA00022692"/>
    </source>
</evidence>
<evidence type="ECO:0000256" key="2">
    <source>
        <dbReference type="ARBA" id="ARBA00022448"/>
    </source>
</evidence>
<evidence type="ECO:0000313" key="9">
    <source>
        <dbReference type="Proteomes" id="UP000198847"/>
    </source>
</evidence>
<name>A0A1H8XGB6_9FIRM</name>
<feature type="transmembrane region" description="Helical" evidence="6">
    <location>
        <begin position="15"/>
        <end position="39"/>
    </location>
</feature>
<dbReference type="Pfam" id="PF07690">
    <property type="entry name" value="MFS_1"/>
    <property type="match status" value="1"/>
</dbReference>
<feature type="transmembrane region" description="Helical" evidence="6">
    <location>
        <begin position="329"/>
        <end position="348"/>
    </location>
</feature>
<gene>
    <name evidence="8" type="ORF">SAMN04490178_12358</name>
</gene>
<feature type="transmembrane region" description="Helical" evidence="6">
    <location>
        <begin position="209"/>
        <end position="232"/>
    </location>
</feature>
<evidence type="ECO:0000256" key="1">
    <source>
        <dbReference type="ARBA" id="ARBA00004651"/>
    </source>
</evidence>